<dbReference type="PATRIC" id="fig|1217710.3.peg.3638"/>
<feature type="binding site" evidence="12">
    <location>
        <position position="181"/>
    </location>
    <ligand>
        <name>CoA</name>
        <dbReference type="ChEBI" id="CHEBI:57287"/>
    </ligand>
</feature>
<dbReference type="InterPro" id="IPR037143">
    <property type="entry name" value="4-PPantetheinyl_Trfase_dom_sf"/>
</dbReference>
<protein>
    <recommendedName>
        <fullName evidence="5">Enterobactin synthase component D</fullName>
    </recommendedName>
    <alternativeName>
        <fullName evidence="8">4'-phosphopantetheinyl transferase EntD</fullName>
    </alternativeName>
    <alternativeName>
        <fullName evidence="9">Enterochelin synthase D</fullName>
    </alternativeName>
</protein>
<dbReference type="GO" id="GO:0009366">
    <property type="term" value="C:enterobactin synthetase complex"/>
    <property type="evidence" value="ECO:0007669"/>
    <property type="project" value="InterPro"/>
</dbReference>
<evidence type="ECO:0000256" key="2">
    <source>
        <dbReference type="ARBA" id="ARBA00004993"/>
    </source>
</evidence>
<dbReference type="SUPFAM" id="SSF56214">
    <property type="entry name" value="4'-phosphopantetheinyl transferase"/>
    <property type="match status" value="1"/>
</dbReference>
<dbReference type="Pfam" id="PF01648">
    <property type="entry name" value="ACPS"/>
    <property type="match status" value="1"/>
</dbReference>
<dbReference type="PANTHER" id="PTHR38096">
    <property type="entry name" value="ENTEROBACTIN SYNTHASE COMPONENT D"/>
    <property type="match status" value="1"/>
</dbReference>
<keyword evidence="6" id="KW-0808">Transferase</keyword>
<reference evidence="16 17" key="1">
    <citation type="submission" date="2013-02" db="EMBL/GenBank/DDBJ databases">
        <title>The Genome Sequence of Acinetobacter sp. NIPH 899.</title>
        <authorList>
            <consortium name="The Broad Institute Genome Sequencing Platform"/>
            <consortium name="The Broad Institute Genome Sequencing Center for Infectious Disease"/>
            <person name="Cerqueira G."/>
            <person name="Feldgarden M."/>
            <person name="Courvalin P."/>
            <person name="Perichon B."/>
            <person name="Grillot-Courvalin C."/>
            <person name="Clermont D."/>
            <person name="Rocha E."/>
            <person name="Yoon E.-J."/>
            <person name="Nemec A."/>
            <person name="Walker B."/>
            <person name="Young S.K."/>
            <person name="Zeng Q."/>
            <person name="Gargeya S."/>
            <person name="Fitzgerald M."/>
            <person name="Haas B."/>
            <person name="Abouelleil A."/>
            <person name="Alvarado L."/>
            <person name="Arachchi H.M."/>
            <person name="Berlin A.M."/>
            <person name="Chapman S.B."/>
            <person name="Dewar J."/>
            <person name="Goldberg J."/>
            <person name="Griggs A."/>
            <person name="Gujja S."/>
            <person name="Hansen M."/>
            <person name="Howarth C."/>
            <person name="Imamovic A."/>
            <person name="Larimer J."/>
            <person name="McCowan C."/>
            <person name="Murphy C."/>
            <person name="Neiman D."/>
            <person name="Pearson M."/>
            <person name="Priest M."/>
            <person name="Roberts A."/>
            <person name="Saif S."/>
            <person name="Shea T."/>
            <person name="Sisk P."/>
            <person name="Sykes S."/>
            <person name="Wortman J."/>
            <person name="Nusbaum C."/>
            <person name="Birren B."/>
        </authorList>
    </citation>
    <scope>NUCLEOTIDE SEQUENCE [LARGE SCALE GENOMIC DNA]</scope>
    <source>
        <strain evidence="16 17">NIPH 899</strain>
    </source>
</reference>
<evidence type="ECO:0000313" key="17">
    <source>
        <dbReference type="Proteomes" id="UP000013070"/>
    </source>
</evidence>
<comment type="similarity">
    <text evidence="3">Belongs to the P-Pant transferase superfamily. EntD family.</text>
</comment>
<evidence type="ECO:0000256" key="8">
    <source>
        <dbReference type="ARBA" id="ARBA00029894"/>
    </source>
</evidence>
<evidence type="ECO:0000256" key="6">
    <source>
        <dbReference type="ARBA" id="ARBA00022679"/>
    </source>
</evidence>
<evidence type="ECO:0000256" key="7">
    <source>
        <dbReference type="ARBA" id="ARBA00023191"/>
    </source>
</evidence>
<dbReference type="Gene3D" id="3.90.470.20">
    <property type="entry name" value="4'-phosphopantetheinyl transferase domain"/>
    <property type="match status" value="2"/>
</dbReference>
<evidence type="ECO:0000256" key="5">
    <source>
        <dbReference type="ARBA" id="ARBA00019087"/>
    </source>
</evidence>
<gene>
    <name evidence="16" type="ORF">F969_03787</name>
</gene>
<evidence type="ECO:0000256" key="1">
    <source>
        <dbReference type="ARBA" id="ARBA00003937"/>
    </source>
</evidence>
<accession>N8WQS7</accession>
<feature type="binding site" evidence="12">
    <location>
        <position position="77"/>
    </location>
    <ligand>
        <name>CoA</name>
        <dbReference type="ChEBI" id="CHEBI:57287"/>
    </ligand>
</feature>
<feature type="binding site" evidence="13">
    <location>
        <position position="134"/>
    </location>
    <ligand>
        <name>Mg(2+)</name>
        <dbReference type="ChEBI" id="CHEBI:18420"/>
    </ligand>
</feature>
<evidence type="ECO:0000256" key="12">
    <source>
        <dbReference type="PIRSR" id="PIRSR603542-1"/>
    </source>
</evidence>
<evidence type="ECO:0000259" key="14">
    <source>
        <dbReference type="Pfam" id="PF01648"/>
    </source>
</evidence>
<dbReference type="UniPathway" id="UPA00017"/>
<comment type="catalytic activity">
    <reaction evidence="10">
        <text>apo-[aryl-carrier protein] + CoA = holo-[aryl-carrier protein] + adenosine 3',5'-bisphosphate + H(+)</text>
        <dbReference type="Rhea" id="RHEA:48404"/>
        <dbReference type="Rhea" id="RHEA-COMP:15903"/>
        <dbReference type="Rhea" id="RHEA-COMP:17557"/>
        <dbReference type="ChEBI" id="CHEBI:15378"/>
        <dbReference type="ChEBI" id="CHEBI:29999"/>
        <dbReference type="ChEBI" id="CHEBI:57287"/>
        <dbReference type="ChEBI" id="CHEBI:58343"/>
        <dbReference type="ChEBI" id="CHEBI:64479"/>
    </reaction>
</comment>
<comment type="pathway">
    <text evidence="2">Siderophore biosynthesis; enterobactin biosynthesis.</text>
</comment>
<dbReference type="Proteomes" id="UP000013070">
    <property type="component" value="Unassembled WGS sequence"/>
</dbReference>
<proteinExistence type="inferred from homology"/>
<keyword evidence="7" id="KW-0259">Enterobactin biosynthesis</keyword>
<sequence length="243" mass="27873">MIKSIQNLDVFNGVLSNFIKFKKVYFLDESKNLTIMHCEFDPNFYSDYLALELLGTELFTKIYKAVKKRKAEFLAGRVLSSFILREMGYSNLKVDISADGSPHWPLNIKGSISHSNNSVICAVSPIVKRIGVDIEYLQPTVPIDLMENVLNPGEYEFMVSTGLDPSYIFSFVFSAKESLFKALYPEVNYYFDFNAARIIWLDLKTKRFKIALTLDLNDIHHKNRTYVGKFSITASHMITAIFE</sequence>
<comment type="caution">
    <text evidence="16">The sequence shown here is derived from an EMBL/GenBank/DDBJ whole genome shotgun (WGS) entry which is preliminary data.</text>
</comment>
<evidence type="ECO:0000259" key="15">
    <source>
        <dbReference type="Pfam" id="PF17837"/>
    </source>
</evidence>
<dbReference type="HOGENOM" id="CLU_075076_2_2_6"/>
<evidence type="ECO:0000256" key="4">
    <source>
        <dbReference type="ARBA" id="ARBA00011503"/>
    </source>
</evidence>
<dbReference type="GO" id="GO:0000287">
    <property type="term" value="F:magnesium ion binding"/>
    <property type="evidence" value="ECO:0007669"/>
    <property type="project" value="InterPro"/>
</dbReference>
<feature type="binding site" evidence="12">
    <location>
        <position position="133"/>
    </location>
    <ligand>
        <name>CoA</name>
        <dbReference type="ChEBI" id="CHEBI:57287"/>
    </ligand>
</feature>
<keyword evidence="13" id="KW-0479">Metal-binding</keyword>
<feature type="binding site" evidence="12">
    <location>
        <position position="69"/>
    </location>
    <ligand>
        <name>CoA</name>
        <dbReference type="ChEBI" id="CHEBI:57287"/>
    </ligand>
</feature>
<dbReference type="GO" id="GO:0009239">
    <property type="term" value="P:enterobactin biosynthetic process"/>
    <property type="evidence" value="ECO:0007669"/>
    <property type="project" value="UniProtKB-UniPathway"/>
</dbReference>
<dbReference type="InterPro" id="IPR003542">
    <property type="entry name" value="Enbac_synth_compD-like"/>
</dbReference>
<feature type="binding site" evidence="13">
    <location>
        <position position="133"/>
    </location>
    <ligand>
        <name>Mg(2+)</name>
        <dbReference type="ChEBI" id="CHEBI:18420"/>
    </ligand>
</feature>
<dbReference type="PRINTS" id="PR01399">
    <property type="entry name" value="ENTSNTHTASED"/>
</dbReference>
<dbReference type="GO" id="GO:0005886">
    <property type="term" value="C:plasma membrane"/>
    <property type="evidence" value="ECO:0007669"/>
    <property type="project" value="TreeGrafter"/>
</dbReference>
<comment type="catalytic activity">
    <reaction evidence="11">
        <text>apo-[peptidyl-carrier protein] + CoA = holo-[peptidyl-carrier protein] + adenosine 3',5'-bisphosphate + H(+)</text>
        <dbReference type="Rhea" id="RHEA:46228"/>
        <dbReference type="Rhea" id="RHEA-COMP:11479"/>
        <dbReference type="Rhea" id="RHEA-COMP:11480"/>
        <dbReference type="ChEBI" id="CHEBI:15378"/>
        <dbReference type="ChEBI" id="CHEBI:29999"/>
        <dbReference type="ChEBI" id="CHEBI:57287"/>
        <dbReference type="ChEBI" id="CHEBI:58343"/>
        <dbReference type="ChEBI" id="CHEBI:64479"/>
    </reaction>
</comment>
<evidence type="ECO:0000256" key="13">
    <source>
        <dbReference type="PIRSR" id="PIRSR603542-2"/>
    </source>
</evidence>
<evidence type="ECO:0000256" key="11">
    <source>
        <dbReference type="ARBA" id="ARBA00049191"/>
    </source>
</evidence>
<feature type="binding site" evidence="12">
    <location>
        <begin position="113"/>
        <end position="114"/>
    </location>
    <ligand>
        <name>CoA</name>
        <dbReference type="ChEBI" id="CHEBI:57287"/>
    </ligand>
</feature>
<dbReference type="eggNOG" id="COG2977">
    <property type="taxonomic scope" value="Bacteria"/>
</dbReference>
<evidence type="ECO:0000256" key="10">
    <source>
        <dbReference type="ARBA" id="ARBA00049176"/>
    </source>
</evidence>
<feature type="binding site" evidence="12">
    <location>
        <position position="177"/>
    </location>
    <ligand>
        <name>CoA</name>
        <dbReference type="ChEBI" id="CHEBI:57287"/>
    </ligand>
</feature>
<evidence type="ECO:0000256" key="3">
    <source>
        <dbReference type="ARBA" id="ARBA00008342"/>
    </source>
</evidence>
<dbReference type="RefSeq" id="WP_004787345.1">
    <property type="nucleotide sequence ID" value="NZ_KB849409.1"/>
</dbReference>
<evidence type="ECO:0000256" key="9">
    <source>
        <dbReference type="ARBA" id="ARBA00031996"/>
    </source>
</evidence>
<comment type="subunit">
    <text evidence="4">EntB, EntD, EntE, and EntF form a multienzyme complex called enterobactin synthase.</text>
</comment>
<dbReference type="InterPro" id="IPR008278">
    <property type="entry name" value="4-PPantetheinyl_Trfase_dom"/>
</dbReference>
<dbReference type="GO" id="GO:0008897">
    <property type="term" value="F:holo-[acyl-carrier-protein] synthase activity"/>
    <property type="evidence" value="ECO:0007669"/>
    <property type="project" value="InterPro"/>
</dbReference>
<comment type="cofactor">
    <cofactor evidence="13">
        <name>Mg(2+)</name>
        <dbReference type="ChEBI" id="CHEBI:18420"/>
    </cofactor>
</comment>
<evidence type="ECO:0000313" key="16">
    <source>
        <dbReference type="EMBL" id="ENU97557.1"/>
    </source>
</evidence>
<organism evidence="16 17">
    <name type="scientific">Acinetobacter variabilis</name>
    <dbReference type="NCBI Taxonomy" id="70346"/>
    <lineage>
        <taxon>Bacteria</taxon>
        <taxon>Pseudomonadati</taxon>
        <taxon>Pseudomonadota</taxon>
        <taxon>Gammaproteobacteria</taxon>
        <taxon>Moraxellales</taxon>
        <taxon>Moraxellaceae</taxon>
        <taxon>Acinetobacter</taxon>
    </lineage>
</organism>
<dbReference type="PANTHER" id="PTHR38096:SF1">
    <property type="entry name" value="ENTEROBACTIN SYNTHASE COMPONENT D"/>
    <property type="match status" value="1"/>
</dbReference>
<keyword evidence="17" id="KW-1185">Reference proteome</keyword>
<name>N8WQS7_9GAMM</name>
<feature type="domain" description="4'-phosphopantetheinyl transferase" evidence="14">
    <location>
        <begin position="129"/>
        <end position="214"/>
    </location>
</feature>
<keyword evidence="13" id="KW-0460">Magnesium</keyword>
<dbReference type="AlphaFoldDB" id="N8WQS7"/>
<comment type="function">
    <text evidence="1">Involved in the biosynthesis of the siderophore enterobactin (enterochelin), which is a macrocyclic trimeric lactone of N-(2,3-dihydroxybenzoyl)-serine. The serine trilactone serves as a scaffolding for the three catechol functionalities that provide hexadentate coordination for the tightly ligated iron(2+) atoms. Plays an essential role in the assembly of the enterobactin by catalyzing the transfer of the 4'-phosphopantetheine (Ppant) moiety from coenzyme A to the apo-domains of both EntB (ArCP domain) and EntF (PCP domain) to yield their holo-forms which make them competent for the activation of 2,3-dihydroxybenzoate (DHB) and L-serine, respectively.</text>
</comment>
<feature type="binding site" evidence="13">
    <location>
        <position position="135"/>
    </location>
    <ligand>
        <name>Mg(2+)</name>
        <dbReference type="ChEBI" id="CHEBI:18420"/>
    </ligand>
</feature>
<dbReference type="Pfam" id="PF17837">
    <property type="entry name" value="4PPT_N"/>
    <property type="match status" value="1"/>
</dbReference>
<dbReference type="EMBL" id="APPE01000087">
    <property type="protein sequence ID" value="ENU97557.1"/>
    <property type="molecule type" value="Genomic_DNA"/>
</dbReference>
<dbReference type="InterPro" id="IPR041354">
    <property type="entry name" value="4PPT_N"/>
</dbReference>
<feature type="domain" description="4'-phosphopantetheinyl transferase N-terminal" evidence="15">
    <location>
        <begin position="62"/>
        <end position="124"/>
    </location>
</feature>